<evidence type="ECO:0000313" key="7">
    <source>
        <dbReference type="Proteomes" id="UP000717634"/>
    </source>
</evidence>
<protein>
    <recommendedName>
        <fullName evidence="3">Ribosome maturation factor RimP</fullName>
    </recommendedName>
</protein>
<evidence type="ECO:0000313" key="6">
    <source>
        <dbReference type="EMBL" id="NKI87871.1"/>
    </source>
</evidence>
<dbReference type="Gene3D" id="3.30.300.70">
    <property type="entry name" value="RimP-like superfamily, N-terminal"/>
    <property type="match status" value="1"/>
</dbReference>
<dbReference type="Pfam" id="PF17384">
    <property type="entry name" value="DUF150_C"/>
    <property type="match status" value="1"/>
</dbReference>
<evidence type="ECO:0000256" key="2">
    <source>
        <dbReference type="ARBA" id="ARBA00022517"/>
    </source>
</evidence>
<dbReference type="PANTHER" id="PTHR33867">
    <property type="entry name" value="RIBOSOME MATURATION FACTOR RIMP"/>
    <property type="match status" value="1"/>
</dbReference>
<comment type="caution">
    <text evidence="6">The sequence shown here is derived from an EMBL/GenBank/DDBJ whole genome shotgun (WGS) entry which is preliminary data.</text>
</comment>
<dbReference type="HAMAP" id="MF_01077">
    <property type="entry name" value="RimP"/>
    <property type="match status" value="1"/>
</dbReference>
<dbReference type="CDD" id="cd01734">
    <property type="entry name" value="YlxS_C"/>
    <property type="match status" value="1"/>
</dbReference>
<evidence type="ECO:0000256" key="3">
    <source>
        <dbReference type="HAMAP-Rule" id="MF_01077"/>
    </source>
</evidence>
<dbReference type="InterPro" id="IPR028989">
    <property type="entry name" value="RimP_N"/>
</dbReference>
<evidence type="ECO:0000259" key="5">
    <source>
        <dbReference type="Pfam" id="PF17384"/>
    </source>
</evidence>
<feature type="domain" description="Ribosome maturation factor RimP C-terminal" evidence="5">
    <location>
        <begin position="90"/>
        <end position="160"/>
    </location>
</feature>
<dbReference type="InterPro" id="IPR035956">
    <property type="entry name" value="RimP_N_sf"/>
</dbReference>
<evidence type="ECO:0000256" key="1">
    <source>
        <dbReference type="ARBA" id="ARBA00022490"/>
    </source>
</evidence>
<dbReference type="SUPFAM" id="SSF75420">
    <property type="entry name" value="YhbC-like, N-terminal domain"/>
    <property type="match status" value="1"/>
</dbReference>
<feature type="domain" description="Ribosome maturation factor RimP N-terminal" evidence="4">
    <location>
        <begin position="39"/>
        <end position="87"/>
    </location>
</feature>
<dbReference type="Pfam" id="PF02576">
    <property type="entry name" value="RimP_N"/>
    <property type="match status" value="1"/>
</dbReference>
<dbReference type="EMBL" id="JAAVTK010000001">
    <property type="protein sequence ID" value="NKI87871.1"/>
    <property type="molecule type" value="Genomic_DNA"/>
</dbReference>
<comment type="subcellular location">
    <subcellularLocation>
        <location evidence="3">Cytoplasm</location>
    </subcellularLocation>
</comment>
<comment type="function">
    <text evidence="3">Required for maturation of 30S ribosomal subunits.</text>
</comment>
<name>A0ABX1HC97_9BACT</name>
<dbReference type="InterPro" id="IPR028998">
    <property type="entry name" value="RimP_C"/>
</dbReference>
<dbReference type="Proteomes" id="UP000717634">
    <property type="component" value="Unassembled WGS sequence"/>
</dbReference>
<gene>
    <name evidence="3" type="primary">rimP</name>
    <name evidence="6" type="ORF">HBN54_000450</name>
</gene>
<dbReference type="RefSeq" id="WP_235955345.1">
    <property type="nucleotide sequence ID" value="NZ_JAAVTK010000001.1"/>
</dbReference>
<organism evidence="6 7">
    <name type="scientific">Hymenobacter artigasi</name>
    <dbReference type="NCBI Taxonomy" id="2719616"/>
    <lineage>
        <taxon>Bacteria</taxon>
        <taxon>Pseudomonadati</taxon>
        <taxon>Bacteroidota</taxon>
        <taxon>Cytophagia</taxon>
        <taxon>Cytophagales</taxon>
        <taxon>Hymenobacteraceae</taxon>
        <taxon>Hymenobacter</taxon>
    </lineage>
</organism>
<reference evidence="6 7" key="1">
    <citation type="submission" date="2020-03" db="EMBL/GenBank/DDBJ databases">
        <title>Genomic Encyclopedia of Type Strains, Phase IV (KMG-V): Genome sequencing to study the core and pangenomes of soil and plant-associated prokaryotes.</title>
        <authorList>
            <person name="Whitman W."/>
        </authorList>
    </citation>
    <scope>NUCLEOTIDE SEQUENCE [LARGE SCALE GENOMIC DNA]</scope>
    <source>
        <strain evidence="6 7">1B</strain>
    </source>
</reference>
<dbReference type="PANTHER" id="PTHR33867:SF1">
    <property type="entry name" value="RIBOSOME MATURATION FACTOR RIMP"/>
    <property type="match status" value="1"/>
</dbReference>
<sequence>MFQKIMHFDRNLLLEMLHDAIGEEELFIVSLTLSDSVLPKVTVTLDGPNGLAIQACATISRRLARRIDEHYGEESAYSLEVTSPGADQPLTDPRQYPRHIGRSLALKLADGTEKTGTLTAATAEGVEIEEVIKQKTKKTTLPAAFFPFGDIQEAKVVISFK</sequence>
<keyword evidence="7" id="KW-1185">Reference proteome</keyword>
<evidence type="ECO:0000259" key="4">
    <source>
        <dbReference type="Pfam" id="PF02576"/>
    </source>
</evidence>
<dbReference type="InterPro" id="IPR003728">
    <property type="entry name" value="Ribosome_maturation_RimP"/>
</dbReference>
<proteinExistence type="inferred from homology"/>
<keyword evidence="2 3" id="KW-0690">Ribosome biogenesis</keyword>
<accession>A0ABX1HC97</accession>
<keyword evidence="1 3" id="KW-0963">Cytoplasm</keyword>
<comment type="similarity">
    <text evidence="3">Belongs to the RimP family.</text>
</comment>